<evidence type="ECO:0008006" key="8">
    <source>
        <dbReference type="Google" id="ProtNLM"/>
    </source>
</evidence>
<dbReference type="SUPFAM" id="SSF88697">
    <property type="entry name" value="PUA domain-like"/>
    <property type="match status" value="1"/>
</dbReference>
<dbReference type="InterPro" id="IPR029063">
    <property type="entry name" value="SAM-dependent_MTases_sf"/>
</dbReference>
<dbReference type="GO" id="GO:0003723">
    <property type="term" value="F:RNA binding"/>
    <property type="evidence" value="ECO:0007669"/>
    <property type="project" value="InterPro"/>
</dbReference>
<evidence type="ECO:0000256" key="2">
    <source>
        <dbReference type="ARBA" id="ARBA00022679"/>
    </source>
</evidence>
<keyword evidence="1" id="KW-0489">Methyltransferase</keyword>
<dbReference type="PANTHER" id="PTHR43042">
    <property type="entry name" value="SAM-DEPENDENT METHYLTRANSFERASE"/>
    <property type="match status" value="1"/>
</dbReference>
<dbReference type="Pfam" id="PF17785">
    <property type="entry name" value="PUA_3"/>
    <property type="match status" value="1"/>
</dbReference>
<dbReference type="OrthoDB" id="9805492at2"/>
<proteinExistence type="predicted"/>
<reference evidence="6 7" key="1">
    <citation type="submission" date="2010-10" db="EMBL/GenBank/DDBJ databases">
        <authorList>
            <person name="Durkin A.S."/>
            <person name="Madupu R."/>
            <person name="Torralba M."/>
            <person name="Gillis M."/>
            <person name="Methe B."/>
            <person name="Sutton G."/>
            <person name="Nelson K.E."/>
        </authorList>
    </citation>
    <scope>NUCLEOTIDE SEQUENCE [LARGE SCALE GENOMIC DNA]</scope>
    <source>
        <strain evidence="6 7">ACS-139-V-Col8</strain>
    </source>
</reference>
<dbReference type="Proteomes" id="UP000005990">
    <property type="component" value="Unassembled WGS sequence"/>
</dbReference>
<evidence type="ECO:0000259" key="5">
    <source>
        <dbReference type="Pfam" id="PF17785"/>
    </source>
</evidence>
<dbReference type="Gene3D" id="2.30.130.10">
    <property type="entry name" value="PUA domain"/>
    <property type="match status" value="1"/>
</dbReference>
<sequence length="392" mass="44670">MQLRKRASHRIKNGGRLIQAADLVDSQDLNQYGQGQIVTLTDSDHEFLAWAMVAQQNKGIAWVVSYDRDFVFNQEYIISLVETALKRRHFLFDSAQTNAFRLFNGPGDGLGGLTVDYYAGRLLFTWYNRGLYQYRDEILQAFQEKVKEIRAIFETIRFPLEPSQAPHQQSFGPEGESDFVISENGLQYQISLGQDWMTGIFLDQRDVRQFIQSQAQGLAVLNLFSYTGAFGVAAASGGASMTLNVDLAQRAQEMTQQNYALNNLEFDSQNQVKIMDVFDYIDYSRRHQLRYDLVVCDPPSFSRSKKRTFSALNDYGQLATRLADLVNPGGLLILSTNHSVYQREAFENDVRKALNQVGSFQLIQAFSLGEDFPTTVDFESQYLKVLVYYRAS</sequence>
<dbReference type="EMBL" id="AENN01000015">
    <property type="protein sequence ID" value="EFR30936.1"/>
    <property type="molecule type" value="Genomic_DNA"/>
</dbReference>
<name>E4KPP4_9LACT</name>
<dbReference type="Gene3D" id="3.30.750.80">
    <property type="entry name" value="RNA methyltransferase domain (HRMD) like"/>
    <property type="match status" value="1"/>
</dbReference>
<keyword evidence="3" id="KW-0949">S-adenosyl-L-methionine</keyword>
<dbReference type="GO" id="GO:0032259">
    <property type="term" value="P:methylation"/>
    <property type="evidence" value="ECO:0007669"/>
    <property type="project" value="UniProtKB-KW"/>
</dbReference>
<dbReference type="RefSeq" id="WP_006418139.1">
    <property type="nucleotide sequence ID" value="NZ_AENN01000015.1"/>
</dbReference>
<dbReference type="Gene3D" id="3.40.50.150">
    <property type="entry name" value="Vaccinia Virus protein VP39"/>
    <property type="match status" value="1"/>
</dbReference>
<dbReference type="PANTHER" id="PTHR43042:SF3">
    <property type="entry name" value="RIBOSOMAL RNA LARGE SUBUNIT METHYLTRANSFERASE YWBD-RELATED"/>
    <property type="match status" value="1"/>
</dbReference>
<protein>
    <recommendedName>
        <fullName evidence="8">S-adenosylmethionine-dependent methyltransferase domain-containing protein</fullName>
    </recommendedName>
</protein>
<evidence type="ECO:0000313" key="7">
    <source>
        <dbReference type="Proteomes" id="UP000005990"/>
    </source>
</evidence>
<dbReference type="GO" id="GO:0008168">
    <property type="term" value="F:methyltransferase activity"/>
    <property type="evidence" value="ECO:0007669"/>
    <property type="project" value="UniProtKB-KW"/>
</dbReference>
<evidence type="ECO:0000256" key="3">
    <source>
        <dbReference type="ARBA" id="ARBA00022691"/>
    </source>
</evidence>
<comment type="caution">
    <text evidence="6">The sequence shown here is derived from an EMBL/GenBank/DDBJ whole genome shotgun (WGS) entry which is preliminary data.</text>
</comment>
<dbReference type="InterPro" id="IPR019614">
    <property type="entry name" value="SAM-dep_methyl-trfase"/>
</dbReference>
<dbReference type="CDD" id="cd02440">
    <property type="entry name" value="AdoMet_MTases"/>
    <property type="match status" value="1"/>
</dbReference>
<dbReference type="Pfam" id="PF10672">
    <property type="entry name" value="Methyltrans_SAM"/>
    <property type="match status" value="1"/>
</dbReference>
<dbReference type="eggNOG" id="COG1092">
    <property type="taxonomic scope" value="Bacteria"/>
</dbReference>
<evidence type="ECO:0000259" key="4">
    <source>
        <dbReference type="Pfam" id="PF10672"/>
    </source>
</evidence>
<evidence type="ECO:0000256" key="1">
    <source>
        <dbReference type="ARBA" id="ARBA00022603"/>
    </source>
</evidence>
<gene>
    <name evidence="6" type="ORF">HMPREF9257_1532</name>
</gene>
<dbReference type="InterPro" id="IPR015947">
    <property type="entry name" value="PUA-like_sf"/>
</dbReference>
<dbReference type="AlphaFoldDB" id="E4KPP4"/>
<feature type="domain" description="RlmI-like PUA" evidence="5">
    <location>
        <begin position="2"/>
        <end position="65"/>
    </location>
</feature>
<keyword evidence="2" id="KW-0808">Transferase</keyword>
<dbReference type="CDD" id="cd11572">
    <property type="entry name" value="RlmI_M_like"/>
    <property type="match status" value="1"/>
</dbReference>
<dbReference type="STRING" id="908337.HMPREF9257_1532"/>
<accession>E4KPP4</accession>
<feature type="domain" description="S-adenosylmethionine-dependent methyltransferase" evidence="4">
    <location>
        <begin position="177"/>
        <end position="344"/>
    </location>
</feature>
<organism evidence="6 7">
    <name type="scientific">Eremococcus coleocola ACS-139-V-Col8</name>
    <dbReference type="NCBI Taxonomy" id="908337"/>
    <lineage>
        <taxon>Bacteria</taxon>
        <taxon>Bacillati</taxon>
        <taxon>Bacillota</taxon>
        <taxon>Bacilli</taxon>
        <taxon>Lactobacillales</taxon>
        <taxon>Aerococcaceae</taxon>
        <taxon>Eremococcus</taxon>
    </lineage>
</organism>
<keyword evidence="7" id="KW-1185">Reference proteome</keyword>
<dbReference type="InterPro" id="IPR041532">
    <property type="entry name" value="RlmI-like_PUA"/>
</dbReference>
<dbReference type="SUPFAM" id="SSF53335">
    <property type="entry name" value="S-adenosyl-L-methionine-dependent methyltransferases"/>
    <property type="match status" value="1"/>
</dbReference>
<dbReference type="InterPro" id="IPR036974">
    <property type="entry name" value="PUA_sf"/>
</dbReference>
<evidence type="ECO:0000313" key="6">
    <source>
        <dbReference type="EMBL" id="EFR30936.1"/>
    </source>
</evidence>